<dbReference type="eggNOG" id="COG3049">
    <property type="taxonomic scope" value="Bacteria"/>
</dbReference>
<feature type="chain" id="PRO_5003256298" description="Peptidase C45 acyl-coenzyme A:6-aminopenicillanic acid acyl-transferase" evidence="1">
    <location>
        <begin position="31"/>
        <end position="419"/>
    </location>
</feature>
<proteinExistence type="predicted"/>
<feature type="signal peptide" evidence="1">
    <location>
        <begin position="1"/>
        <end position="30"/>
    </location>
</feature>
<dbReference type="OrthoDB" id="238427at2"/>
<evidence type="ECO:0008006" key="4">
    <source>
        <dbReference type="Google" id="ProtNLM"/>
    </source>
</evidence>
<keyword evidence="3" id="KW-1185">Reference proteome</keyword>
<dbReference type="EMBL" id="CP002546">
    <property type="protein sequence ID" value="ADY60701.1"/>
    <property type="molecule type" value="Genomic_DNA"/>
</dbReference>
<accession>F0SI18</accession>
<organism evidence="2 3">
    <name type="scientific">Rubinisphaera brasiliensis (strain ATCC 49424 / DSM 5305 / JCM 21570 / IAM 15109 / NBRC 103401 / IFAM 1448)</name>
    <name type="common">Planctomyces brasiliensis</name>
    <dbReference type="NCBI Taxonomy" id="756272"/>
    <lineage>
        <taxon>Bacteria</taxon>
        <taxon>Pseudomonadati</taxon>
        <taxon>Planctomycetota</taxon>
        <taxon>Planctomycetia</taxon>
        <taxon>Planctomycetales</taxon>
        <taxon>Planctomycetaceae</taxon>
        <taxon>Rubinisphaera</taxon>
    </lineage>
</organism>
<gene>
    <name evidence="2" type="ordered locus">Plabr_3104</name>
</gene>
<dbReference type="AlphaFoldDB" id="F0SI18"/>
<evidence type="ECO:0000256" key="1">
    <source>
        <dbReference type="SAM" id="SignalP"/>
    </source>
</evidence>
<reference evidence="3" key="1">
    <citation type="submission" date="2011-02" db="EMBL/GenBank/DDBJ databases">
        <title>The complete genome of Planctomyces brasiliensis DSM 5305.</title>
        <authorList>
            <person name="Lucas S."/>
            <person name="Copeland A."/>
            <person name="Lapidus A."/>
            <person name="Bruce D."/>
            <person name="Goodwin L."/>
            <person name="Pitluck S."/>
            <person name="Kyrpides N."/>
            <person name="Mavromatis K."/>
            <person name="Pagani I."/>
            <person name="Ivanova N."/>
            <person name="Ovchinnikova G."/>
            <person name="Lu M."/>
            <person name="Detter J.C."/>
            <person name="Han C."/>
            <person name="Land M."/>
            <person name="Hauser L."/>
            <person name="Markowitz V."/>
            <person name="Cheng J.-F."/>
            <person name="Hugenholtz P."/>
            <person name="Woyke T."/>
            <person name="Wu D."/>
            <person name="Tindall B."/>
            <person name="Pomrenke H.G."/>
            <person name="Brambilla E."/>
            <person name="Klenk H.-P."/>
            <person name="Eisen J.A."/>
        </authorList>
    </citation>
    <scope>NUCLEOTIDE SEQUENCE [LARGE SCALE GENOMIC DNA]</scope>
    <source>
        <strain evidence="3">ATCC 49424 / DSM 5305 / JCM 21570 / NBRC 103401 / IFAM 1448</strain>
    </source>
</reference>
<dbReference type="Gene3D" id="3.60.60.10">
    <property type="entry name" value="Penicillin V Acylase, Chain A"/>
    <property type="match status" value="1"/>
</dbReference>
<protein>
    <recommendedName>
        <fullName evidence="4">Peptidase C45 acyl-coenzyme A:6-aminopenicillanic acid acyl-transferase</fullName>
    </recommendedName>
</protein>
<evidence type="ECO:0000313" key="2">
    <source>
        <dbReference type="EMBL" id="ADY60701.1"/>
    </source>
</evidence>
<dbReference type="Proteomes" id="UP000006860">
    <property type="component" value="Chromosome"/>
</dbReference>
<keyword evidence="1" id="KW-0732">Signal</keyword>
<sequence length="419" mass="45915">MPRFSAGIKLQKIIAIVCFLHAFVLTTAFPAALHACTTAVISGKATVDGRPLLWKNRDRSFVHNEVVILDKGKYRAAAVINAGSSTSIWMGVNEAGFCIENSVTNDLAVKGAKGPGNGSFMKEALLTCATVEDFRALLERTNQSGRSTRANYGVIDAQGGAILFETSATSFKAFDANDPKVAPHGIVVRSNFSMTGQNFTTSQSAEDIKEIYSSDRFLRAQDLFNQQLENRIDNSFIIRNCMRDMADGEGCCIPGSVNAIEEPLPDFIETKHTISRTTTVSAAVFHGVQPGEDPRLTTMWVAVGDPKFSVAVPCWASCNTLAKEFSADHPNSFTTLAHTIRENFYEEARNGVTTEGLPELWESLWRTEDLILKTTARHIKQWRRSSFSPQAATALHFSAARQANRALLEQQVPVSTSAR</sequence>
<dbReference type="HOGENOM" id="CLU_035906_0_0_0"/>
<evidence type="ECO:0000313" key="3">
    <source>
        <dbReference type="Proteomes" id="UP000006860"/>
    </source>
</evidence>
<dbReference type="RefSeq" id="WP_013629422.1">
    <property type="nucleotide sequence ID" value="NC_015174.1"/>
</dbReference>
<name>F0SI18_RUBBR</name>
<dbReference type="KEGG" id="pbs:Plabr_3104"/>